<dbReference type="PANTHER" id="PTHR47566">
    <property type="match status" value="1"/>
</dbReference>
<reference evidence="6 7" key="1">
    <citation type="submission" date="2024-05" db="EMBL/GenBank/DDBJ databases">
        <authorList>
            <person name="Duchaud E."/>
        </authorList>
    </citation>
    <scope>NUCLEOTIDE SEQUENCE [LARGE SCALE GENOMIC DNA]</scope>
    <source>
        <strain evidence="6">Ena-SAMPLE-TAB-13-05-2024-13:56:06:370-140302</strain>
    </source>
</reference>
<dbReference type="EMBL" id="CAXIXY010000003">
    <property type="protein sequence ID" value="CAL2077292.1"/>
    <property type="molecule type" value="Genomic_DNA"/>
</dbReference>
<dbReference type="InterPro" id="IPR001611">
    <property type="entry name" value="Leu-rich_rpt"/>
</dbReference>
<evidence type="ECO:0000256" key="2">
    <source>
        <dbReference type="ARBA" id="ARBA00022729"/>
    </source>
</evidence>
<dbReference type="InterPro" id="IPR025875">
    <property type="entry name" value="Leu-rich_rpt_4"/>
</dbReference>
<keyword evidence="7" id="KW-1185">Reference proteome</keyword>
<dbReference type="InterPro" id="IPR052574">
    <property type="entry name" value="CDIRP"/>
</dbReference>
<organism evidence="6 7">
    <name type="scientific">Tenacibaculum platacis</name>
    <dbReference type="NCBI Taxonomy" id="3137852"/>
    <lineage>
        <taxon>Bacteria</taxon>
        <taxon>Pseudomonadati</taxon>
        <taxon>Bacteroidota</taxon>
        <taxon>Flavobacteriia</taxon>
        <taxon>Flavobacteriales</taxon>
        <taxon>Flavobacteriaceae</taxon>
        <taxon>Tenacibaculum</taxon>
    </lineage>
</organism>
<dbReference type="PANTHER" id="PTHR47566:SF1">
    <property type="entry name" value="PROTEIN NUD1"/>
    <property type="match status" value="1"/>
</dbReference>
<accession>A0ABM9NSJ6</accession>
<dbReference type="SUPFAM" id="SSF52058">
    <property type="entry name" value="L domain-like"/>
    <property type="match status" value="1"/>
</dbReference>
<dbReference type="Gene3D" id="3.80.10.10">
    <property type="entry name" value="Ribonuclease Inhibitor"/>
    <property type="match status" value="1"/>
</dbReference>
<feature type="domain" description="T9SS-like galactose binding" evidence="5">
    <location>
        <begin position="329"/>
        <end position="433"/>
    </location>
</feature>
<dbReference type="Pfam" id="PF18962">
    <property type="entry name" value="Por_Secre_tail"/>
    <property type="match status" value="1"/>
</dbReference>
<dbReference type="Pfam" id="PF12799">
    <property type="entry name" value="LRR_4"/>
    <property type="match status" value="1"/>
</dbReference>
<dbReference type="InterPro" id="IPR032675">
    <property type="entry name" value="LRR_dom_sf"/>
</dbReference>
<proteinExistence type="predicted"/>
<evidence type="ECO:0000256" key="3">
    <source>
        <dbReference type="ARBA" id="ARBA00022737"/>
    </source>
</evidence>
<evidence type="ECO:0000313" key="7">
    <source>
        <dbReference type="Proteomes" id="UP001497416"/>
    </source>
</evidence>
<dbReference type="InterPro" id="IPR026444">
    <property type="entry name" value="Secre_tail"/>
</dbReference>
<dbReference type="PROSITE" id="PS51450">
    <property type="entry name" value="LRR"/>
    <property type="match status" value="2"/>
</dbReference>
<dbReference type="RefSeq" id="WP_348710107.1">
    <property type="nucleotide sequence ID" value="NZ_CAXIXY010000003.1"/>
</dbReference>
<keyword evidence="3" id="KW-0677">Repeat</keyword>
<evidence type="ECO:0000259" key="4">
    <source>
        <dbReference type="Pfam" id="PF18962"/>
    </source>
</evidence>
<keyword evidence="1" id="KW-0433">Leucine-rich repeat</keyword>
<gene>
    <name evidence="6" type="ORF">T190607A01A_10507</name>
</gene>
<dbReference type="Proteomes" id="UP001497416">
    <property type="component" value="Unassembled WGS sequence"/>
</dbReference>
<evidence type="ECO:0000256" key="1">
    <source>
        <dbReference type="ARBA" id="ARBA00022614"/>
    </source>
</evidence>
<protein>
    <submittedName>
        <fullName evidence="6">Por_Secre_tail domain-containing protein</fullName>
    </submittedName>
</protein>
<dbReference type="InterPro" id="IPR056600">
    <property type="entry name" value="GBD_T9SS_assoc"/>
</dbReference>
<feature type="domain" description="Secretion system C-terminal sorting" evidence="4">
    <location>
        <begin position="469"/>
        <end position="539"/>
    </location>
</feature>
<dbReference type="NCBIfam" id="TIGR04183">
    <property type="entry name" value="Por_Secre_tail"/>
    <property type="match status" value="1"/>
</dbReference>
<name>A0ABM9NSJ6_9FLAO</name>
<evidence type="ECO:0000259" key="5">
    <source>
        <dbReference type="Pfam" id="PF23759"/>
    </source>
</evidence>
<keyword evidence="2" id="KW-0732">Signal</keyword>
<sequence>MGLKDNSELVNLNITNATNLESISLNNSDKLETVDSSTNTGLTDFYVYYCDKIDNLNFANNTTIDSIILFELNNISNVSIKNGLNNFYLESLSNPNLTCIEVSDADYVNENWSRTKITGALRFDEHLEFKNNCNEPASGETVTIPDADFESFLESINVGNGIVGDSKVSAELVAELTELDVSYQNITDLSGIEFFTSLTSLNCSYNDITSLSIIENSQLRVLNCSGNQLTELNTLSNTLLEEIICEVNSIEYLNLVNNTKLTRLVANDNDLLGISLRNGNNSQISNENFSAFANSNLTCIEVDDVNYSNMTWAQIDMQTSYSESCTPVNDECSFTVPITLGQDTPGNTISASGAATNPNCAESGVVVYDVWYSFIAPASGSMNITISAGSLVSKIALYESCTDTTPLNCDEGNLSATGLTAGQEYYLQVWLELSSSSRARNGSGSFVINAQDATVLSVDELSKSTEVLVYPNPTTDQVFVKNSSVIKSAVLYDVNGKSHYNKKNLNESDFQISLQSLPTGIYFLKLEDEFKNSIHKKIIKQ</sequence>
<evidence type="ECO:0000313" key="6">
    <source>
        <dbReference type="EMBL" id="CAL2077292.1"/>
    </source>
</evidence>
<dbReference type="Pfam" id="PF23759">
    <property type="entry name" value="GBD_T9SS_assoc"/>
    <property type="match status" value="1"/>
</dbReference>
<comment type="caution">
    <text evidence="6">The sequence shown here is derived from an EMBL/GenBank/DDBJ whole genome shotgun (WGS) entry which is preliminary data.</text>
</comment>